<name>A0A371E639_MUCPR</name>
<sequence length="192" mass="22438">MLHLRQHRDSMLATTRWCNTFEENLKQWPHLNELVHSYTTDWVKDENKYGHYEIVGSPSFHNQIYEGPDIDIETKMRLVGARRTKGDDISKGDIPSTSRRCTTCFNLFVNPVEEVSCIEELISILDKLSRGTQFPLEYISYTGHYHKKKLIVVPWKDPKRGDPKTPKDELKILREAVQKLPQDELNTLREAV</sequence>
<feature type="non-terminal residue" evidence="1">
    <location>
        <position position="1"/>
    </location>
</feature>
<reference evidence="1" key="1">
    <citation type="submission" date="2018-05" db="EMBL/GenBank/DDBJ databases">
        <title>Draft genome of Mucuna pruriens seed.</title>
        <authorList>
            <person name="Nnadi N.E."/>
            <person name="Vos R."/>
            <person name="Hasami M.H."/>
            <person name="Devisetty U.K."/>
            <person name="Aguiy J.C."/>
        </authorList>
    </citation>
    <scope>NUCLEOTIDE SEQUENCE [LARGE SCALE GENOMIC DNA]</scope>
    <source>
        <strain evidence="1">JCA_2017</strain>
    </source>
</reference>
<evidence type="ECO:0000313" key="2">
    <source>
        <dbReference type="Proteomes" id="UP000257109"/>
    </source>
</evidence>
<gene>
    <name evidence="1" type="primary">SPK1</name>
    <name evidence="1" type="ORF">CR513_60284</name>
</gene>
<dbReference type="STRING" id="157652.A0A371E639"/>
<evidence type="ECO:0000313" key="1">
    <source>
        <dbReference type="EMBL" id="RDX61480.1"/>
    </source>
</evidence>
<dbReference type="Proteomes" id="UP000257109">
    <property type="component" value="Unassembled WGS sequence"/>
</dbReference>
<dbReference type="OrthoDB" id="47328at2759"/>
<accession>A0A371E639</accession>
<dbReference type="AlphaFoldDB" id="A0A371E639"/>
<comment type="caution">
    <text evidence="1">The sequence shown here is derived from an EMBL/GenBank/DDBJ whole genome shotgun (WGS) entry which is preliminary data.</text>
</comment>
<keyword evidence="2" id="KW-1185">Reference proteome</keyword>
<organism evidence="1 2">
    <name type="scientific">Mucuna pruriens</name>
    <name type="common">Velvet bean</name>
    <name type="synonym">Dolichos pruriens</name>
    <dbReference type="NCBI Taxonomy" id="157652"/>
    <lineage>
        <taxon>Eukaryota</taxon>
        <taxon>Viridiplantae</taxon>
        <taxon>Streptophyta</taxon>
        <taxon>Embryophyta</taxon>
        <taxon>Tracheophyta</taxon>
        <taxon>Spermatophyta</taxon>
        <taxon>Magnoliopsida</taxon>
        <taxon>eudicotyledons</taxon>
        <taxon>Gunneridae</taxon>
        <taxon>Pentapetalae</taxon>
        <taxon>rosids</taxon>
        <taxon>fabids</taxon>
        <taxon>Fabales</taxon>
        <taxon>Fabaceae</taxon>
        <taxon>Papilionoideae</taxon>
        <taxon>50 kb inversion clade</taxon>
        <taxon>NPAAA clade</taxon>
        <taxon>indigoferoid/millettioid clade</taxon>
        <taxon>Phaseoleae</taxon>
        <taxon>Mucuna</taxon>
    </lineage>
</organism>
<proteinExistence type="predicted"/>
<protein>
    <submittedName>
        <fullName evidence="1">Guanine nucleotide exchange factor SPIKE 1</fullName>
    </submittedName>
</protein>
<dbReference type="EMBL" id="QJKJ01016114">
    <property type="protein sequence ID" value="RDX61480.1"/>
    <property type="molecule type" value="Genomic_DNA"/>
</dbReference>